<accession>A0A1I2CR14</accession>
<evidence type="ECO:0000313" key="1">
    <source>
        <dbReference type="EMBL" id="SFE70819.1"/>
    </source>
</evidence>
<dbReference type="RefSeq" id="WP_012202398.1">
    <property type="nucleotide sequence ID" value="NZ_FONX01000004.1"/>
</dbReference>
<gene>
    <name evidence="1" type="ORF">SAMN04489711_104244</name>
</gene>
<keyword evidence="2" id="KW-1185">Reference proteome</keyword>
<organism evidence="1 2">
    <name type="scientific">Paracidovorax wautersii</name>
    <dbReference type="NCBI Taxonomy" id="1177982"/>
    <lineage>
        <taxon>Bacteria</taxon>
        <taxon>Pseudomonadati</taxon>
        <taxon>Pseudomonadota</taxon>
        <taxon>Betaproteobacteria</taxon>
        <taxon>Burkholderiales</taxon>
        <taxon>Comamonadaceae</taxon>
        <taxon>Paracidovorax</taxon>
    </lineage>
</organism>
<name>A0A1I2CR14_9BURK</name>
<sequence>MTRTTTSRPRMAAIYAPGTVRARRWRGDGDVCGYLPPSGWTTRADLADIHPITGRALPRAVWWLIKTKE</sequence>
<dbReference type="Proteomes" id="UP000199119">
    <property type="component" value="Unassembled WGS sequence"/>
</dbReference>
<dbReference type="GeneID" id="92898090"/>
<protein>
    <submittedName>
        <fullName evidence="1">Uncharacterized protein</fullName>
    </submittedName>
</protein>
<dbReference type="AlphaFoldDB" id="A0A1I2CR14"/>
<reference evidence="2" key="1">
    <citation type="submission" date="2016-10" db="EMBL/GenBank/DDBJ databases">
        <authorList>
            <person name="Varghese N."/>
            <person name="Submissions S."/>
        </authorList>
    </citation>
    <scope>NUCLEOTIDE SEQUENCE [LARGE SCALE GENOMIC DNA]</scope>
    <source>
        <strain evidence="2">DSM 27981</strain>
    </source>
</reference>
<dbReference type="STRING" id="1177982.SAMN04489711_104244"/>
<proteinExistence type="predicted"/>
<dbReference type="OrthoDB" id="7595861at2"/>
<dbReference type="EMBL" id="FONX01000004">
    <property type="protein sequence ID" value="SFE70819.1"/>
    <property type="molecule type" value="Genomic_DNA"/>
</dbReference>
<evidence type="ECO:0000313" key="2">
    <source>
        <dbReference type="Proteomes" id="UP000199119"/>
    </source>
</evidence>